<protein>
    <recommendedName>
        <fullName evidence="10">Na+/H+ antiporter NhaC-like C-terminal domain-containing protein</fullName>
    </recommendedName>
</protein>
<keyword evidence="5 9" id="KW-0812">Transmembrane</keyword>
<sequence>MGIDKKEFARLLSDSGVMVSSIIPWNVAALTPASIMGVSVISYLPYAFLSYIMPIISAVSILFFQNNSLAFKRGNMNEESHS</sequence>
<reference evidence="11" key="1">
    <citation type="submission" date="2019-08" db="EMBL/GenBank/DDBJ databases">
        <authorList>
            <person name="Kucharzyk K."/>
            <person name="Murdoch R.W."/>
            <person name="Higgins S."/>
            <person name="Loffler F."/>
        </authorList>
    </citation>
    <scope>NUCLEOTIDE SEQUENCE</scope>
</reference>
<evidence type="ECO:0000256" key="2">
    <source>
        <dbReference type="ARBA" id="ARBA00022448"/>
    </source>
</evidence>
<comment type="similarity">
    <text evidence="8">Belongs to the NhaC Na(+)/H(+) (TC 2.A.35) antiporter family.</text>
</comment>
<evidence type="ECO:0000256" key="5">
    <source>
        <dbReference type="ARBA" id="ARBA00022692"/>
    </source>
</evidence>
<dbReference type="AlphaFoldDB" id="A0A645JL68"/>
<feature type="domain" description="Na+/H+ antiporter NhaC-like C-terminal" evidence="10">
    <location>
        <begin position="2"/>
        <end position="64"/>
    </location>
</feature>
<evidence type="ECO:0000259" key="10">
    <source>
        <dbReference type="Pfam" id="PF03553"/>
    </source>
</evidence>
<organism evidence="11">
    <name type="scientific">bioreactor metagenome</name>
    <dbReference type="NCBI Taxonomy" id="1076179"/>
    <lineage>
        <taxon>unclassified sequences</taxon>
        <taxon>metagenomes</taxon>
        <taxon>ecological metagenomes</taxon>
    </lineage>
</organism>
<dbReference type="GO" id="GO:0015297">
    <property type="term" value="F:antiporter activity"/>
    <property type="evidence" value="ECO:0007669"/>
    <property type="project" value="UniProtKB-KW"/>
</dbReference>
<dbReference type="Pfam" id="PF03553">
    <property type="entry name" value="Na_H_antiporter"/>
    <property type="match status" value="1"/>
</dbReference>
<dbReference type="EMBL" id="VSSQ01143863">
    <property type="protein sequence ID" value="MPN63850.1"/>
    <property type="molecule type" value="Genomic_DNA"/>
</dbReference>
<evidence type="ECO:0000313" key="11">
    <source>
        <dbReference type="EMBL" id="MPN63850.1"/>
    </source>
</evidence>
<comment type="subcellular location">
    <subcellularLocation>
        <location evidence="1">Cell membrane</location>
        <topology evidence="1">Multi-pass membrane protein</topology>
    </subcellularLocation>
</comment>
<keyword evidence="2" id="KW-0813">Transport</keyword>
<evidence type="ECO:0000256" key="1">
    <source>
        <dbReference type="ARBA" id="ARBA00004651"/>
    </source>
</evidence>
<dbReference type="PANTHER" id="PTHR33451">
    <property type="entry name" value="MALATE-2H(+)/NA(+)-LACTATE ANTIPORTER"/>
    <property type="match status" value="1"/>
</dbReference>
<evidence type="ECO:0000256" key="7">
    <source>
        <dbReference type="ARBA" id="ARBA00023136"/>
    </source>
</evidence>
<dbReference type="GO" id="GO:0005886">
    <property type="term" value="C:plasma membrane"/>
    <property type="evidence" value="ECO:0007669"/>
    <property type="project" value="UniProtKB-SubCell"/>
</dbReference>
<gene>
    <name evidence="11" type="ORF">SDC9_211617</name>
</gene>
<keyword evidence="7 9" id="KW-0472">Membrane</keyword>
<keyword evidence="4" id="KW-1003">Cell membrane</keyword>
<evidence type="ECO:0000256" key="4">
    <source>
        <dbReference type="ARBA" id="ARBA00022475"/>
    </source>
</evidence>
<evidence type="ECO:0000256" key="3">
    <source>
        <dbReference type="ARBA" id="ARBA00022449"/>
    </source>
</evidence>
<evidence type="ECO:0000256" key="6">
    <source>
        <dbReference type="ARBA" id="ARBA00022989"/>
    </source>
</evidence>
<evidence type="ECO:0000256" key="9">
    <source>
        <dbReference type="SAM" id="Phobius"/>
    </source>
</evidence>
<keyword evidence="3" id="KW-0050">Antiport</keyword>
<accession>A0A645JL68</accession>
<feature type="transmembrane region" description="Helical" evidence="9">
    <location>
        <begin position="43"/>
        <end position="64"/>
    </location>
</feature>
<comment type="caution">
    <text evidence="11">The sequence shown here is derived from an EMBL/GenBank/DDBJ whole genome shotgun (WGS) entry which is preliminary data.</text>
</comment>
<dbReference type="InterPro" id="IPR018461">
    <property type="entry name" value="Na/H_Antiport_NhaC-like_C"/>
</dbReference>
<dbReference type="PANTHER" id="PTHR33451:SF3">
    <property type="entry name" value="MALATE-2H(+)_NA(+)-LACTATE ANTIPORTER"/>
    <property type="match status" value="1"/>
</dbReference>
<proteinExistence type="inferred from homology"/>
<keyword evidence="6 9" id="KW-1133">Transmembrane helix</keyword>
<evidence type="ECO:0000256" key="8">
    <source>
        <dbReference type="ARBA" id="ARBA00038435"/>
    </source>
</evidence>
<dbReference type="InterPro" id="IPR052180">
    <property type="entry name" value="NhaC_Na-H+_Antiporter"/>
</dbReference>
<name>A0A645JL68_9ZZZZ</name>